<gene>
    <name evidence="1" type="ORF">C1280_13225</name>
</gene>
<organism evidence="1 2">
    <name type="scientific">Gemmata obscuriglobus</name>
    <dbReference type="NCBI Taxonomy" id="114"/>
    <lineage>
        <taxon>Bacteria</taxon>
        <taxon>Pseudomonadati</taxon>
        <taxon>Planctomycetota</taxon>
        <taxon>Planctomycetia</taxon>
        <taxon>Gemmatales</taxon>
        <taxon>Gemmataceae</taxon>
        <taxon>Gemmata</taxon>
    </lineage>
</organism>
<dbReference type="AlphaFoldDB" id="A0A2Z3GVW4"/>
<keyword evidence="2" id="KW-1185">Reference proteome</keyword>
<protein>
    <submittedName>
        <fullName evidence="1">Uncharacterized protein</fullName>
    </submittedName>
</protein>
<name>A0A2Z3GVW4_9BACT</name>
<evidence type="ECO:0000313" key="2">
    <source>
        <dbReference type="Proteomes" id="UP000245802"/>
    </source>
</evidence>
<dbReference type="RefSeq" id="WP_010043829.1">
    <property type="nucleotide sequence ID" value="NZ_CP025958.1"/>
</dbReference>
<dbReference type="KEGG" id="gog:C1280_13225"/>
<dbReference type="Proteomes" id="UP000245802">
    <property type="component" value="Chromosome"/>
</dbReference>
<proteinExistence type="predicted"/>
<evidence type="ECO:0000313" key="1">
    <source>
        <dbReference type="EMBL" id="AWM37863.1"/>
    </source>
</evidence>
<accession>A0A2Z3GVW4</accession>
<reference evidence="1 2" key="1">
    <citation type="submission" date="2018-01" db="EMBL/GenBank/DDBJ databases">
        <title>G. obscuriglobus.</title>
        <authorList>
            <person name="Franke J."/>
            <person name="Blomberg W."/>
            <person name="Selmecki A."/>
        </authorList>
    </citation>
    <scope>NUCLEOTIDE SEQUENCE [LARGE SCALE GENOMIC DNA]</scope>
    <source>
        <strain evidence="1 2">DSM 5831</strain>
    </source>
</reference>
<sequence>MLFTEHEKQIYTAPTGDKYDPIALSYSLVAQSGGMWDEWLDLWCGADTPPQDRATVALQIAGVARRVFGFRRFDEEGGRLDAEVLEAVHHFEEYLSKKA</sequence>
<dbReference type="EMBL" id="CP025958">
    <property type="protein sequence ID" value="AWM37863.1"/>
    <property type="molecule type" value="Genomic_DNA"/>
</dbReference>